<evidence type="ECO:0000256" key="6">
    <source>
        <dbReference type="ARBA" id="ARBA00023277"/>
    </source>
</evidence>
<dbReference type="RefSeq" id="WP_179700408.1">
    <property type="nucleotide sequence ID" value="NZ_BAAAHA010000003.1"/>
</dbReference>
<keyword evidence="4" id="KW-0418">Kinase</keyword>
<evidence type="ECO:0000259" key="14">
    <source>
        <dbReference type="Pfam" id="PF17042"/>
    </source>
</evidence>
<evidence type="ECO:0000256" key="2">
    <source>
        <dbReference type="ARBA" id="ARBA00022679"/>
    </source>
</evidence>
<comment type="catalytic activity">
    <reaction evidence="8">
        <text>3-dehydro-D-erythronate + ATP = 3-dehydro-4-O-phospho-D-erythronate + ADP + H(+)</text>
        <dbReference type="Rhea" id="RHEA:52556"/>
        <dbReference type="ChEBI" id="CHEBI:15378"/>
        <dbReference type="ChEBI" id="CHEBI:30616"/>
        <dbReference type="ChEBI" id="CHEBI:57958"/>
        <dbReference type="ChEBI" id="CHEBI:136593"/>
        <dbReference type="ChEBI" id="CHEBI:456216"/>
        <dbReference type="EC" id="2.7.1.217"/>
    </reaction>
</comment>
<dbReference type="InterPro" id="IPR042213">
    <property type="entry name" value="NBD_C_sf"/>
</dbReference>
<name>A0A853DK22_9MICO</name>
<dbReference type="AlphaFoldDB" id="A0A853DK22"/>
<keyword evidence="2" id="KW-0808">Transferase</keyword>
<protein>
    <recommendedName>
        <fullName evidence="11">3-oxo-tetronate kinase</fullName>
        <ecNumber evidence="10">2.7.1.217</ecNumber>
    </recommendedName>
    <alternativeName>
        <fullName evidence="12">3-dehydrotetronate 4-kinase</fullName>
    </alternativeName>
</protein>
<dbReference type="GO" id="GO:0005524">
    <property type="term" value="F:ATP binding"/>
    <property type="evidence" value="ECO:0007669"/>
    <property type="project" value="UniProtKB-KW"/>
</dbReference>
<dbReference type="InterPro" id="IPR010737">
    <property type="entry name" value="4-carb_acid_sugar_kinase_N"/>
</dbReference>
<evidence type="ECO:0000256" key="8">
    <source>
        <dbReference type="ARBA" id="ARBA00036346"/>
    </source>
</evidence>
<evidence type="ECO:0000313" key="16">
    <source>
        <dbReference type="Proteomes" id="UP000521075"/>
    </source>
</evidence>
<sequence>MIGVIADDVTGATDVAAALSRAGLRTLLSLTAEVDDHEVVSDADAVVIGLKTRSLPAADAVAQSLTALDALQRLGADQFYLKYCSTFDSTPEGNIGPVTEALAVRLGARTVVTTPAAPLHGRTVYQGHLFVGDTLLNETHMREHPITPMRDSSVPRLLAPQTERPVGLLPLDIVRAGAELIRETITAAETDGTTHLVADAVSEDDLAALAEAIGDAPLIAGSAGLIGAIARRRPRSDASVTRPPAARTAIIAGSCSRRTLEQIARFREEGAPAYKVVAAPGDTAAGLAQQALAWWDRLPATASALLYSSSTAEERDASIDGAAELYEEVAGLIAHGLAERGVTRMLVAGGETSGAVIHALGTRVAVVGEEAALGAPWIHDVAHDLHLVLKSGNFGEPGLFVDVALRDPAVIGADA</sequence>
<comment type="function">
    <text evidence="9">Catalyzes the ATP-dependent phosphorylation of 3-oxo-tetronate to 3-oxo-tetronate 4-phosphate.</text>
</comment>
<dbReference type="InterPro" id="IPR050007">
    <property type="entry name" value="OtnK"/>
</dbReference>
<evidence type="ECO:0000256" key="4">
    <source>
        <dbReference type="ARBA" id="ARBA00022777"/>
    </source>
</evidence>
<dbReference type="GO" id="GO:0016301">
    <property type="term" value="F:kinase activity"/>
    <property type="evidence" value="ECO:0007669"/>
    <property type="project" value="UniProtKB-KW"/>
</dbReference>
<dbReference type="Gene3D" id="3.40.980.20">
    <property type="entry name" value="Four-carbon acid sugar kinase, nucleotide binding domain"/>
    <property type="match status" value="1"/>
</dbReference>
<evidence type="ECO:0000256" key="3">
    <source>
        <dbReference type="ARBA" id="ARBA00022741"/>
    </source>
</evidence>
<keyword evidence="5" id="KW-0067">ATP-binding</keyword>
<accession>A0A853DK22</accession>
<evidence type="ECO:0000259" key="13">
    <source>
        <dbReference type="Pfam" id="PF07005"/>
    </source>
</evidence>
<dbReference type="EMBL" id="JACCHJ010000001">
    <property type="protein sequence ID" value="NYK09436.1"/>
    <property type="molecule type" value="Genomic_DNA"/>
</dbReference>
<evidence type="ECO:0000256" key="11">
    <source>
        <dbReference type="ARBA" id="ARBA00039461"/>
    </source>
</evidence>
<keyword evidence="6" id="KW-0119">Carbohydrate metabolism</keyword>
<evidence type="ECO:0000256" key="5">
    <source>
        <dbReference type="ARBA" id="ARBA00022840"/>
    </source>
</evidence>
<feature type="domain" description="Four-carbon acid sugar kinase N-terminal" evidence="13">
    <location>
        <begin position="2"/>
        <end position="228"/>
    </location>
</feature>
<dbReference type="NCBIfam" id="NF043035">
    <property type="entry name" value="OxoTetrKin"/>
    <property type="match status" value="1"/>
</dbReference>
<dbReference type="Proteomes" id="UP000521075">
    <property type="component" value="Unassembled WGS sequence"/>
</dbReference>
<dbReference type="InterPro" id="IPR037051">
    <property type="entry name" value="4-carb_acid_sugar_kinase_N_sf"/>
</dbReference>
<comment type="caution">
    <text evidence="15">The sequence shown here is derived from an EMBL/GenBank/DDBJ whole genome shotgun (WGS) entry which is preliminary data.</text>
</comment>
<proteinExistence type="inferred from homology"/>
<gene>
    <name evidence="15" type="ORF">HNR14_001317</name>
</gene>
<evidence type="ECO:0000256" key="1">
    <source>
        <dbReference type="ARBA" id="ARBA00005715"/>
    </source>
</evidence>
<comment type="similarity">
    <text evidence="1">Belongs to the four-carbon acid sugar kinase family.</text>
</comment>
<feature type="domain" description="Four-carbon acid sugar kinase nucleotide binding" evidence="14">
    <location>
        <begin position="249"/>
        <end position="399"/>
    </location>
</feature>
<reference evidence="15 16" key="1">
    <citation type="submission" date="2020-07" db="EMBL/GenBank/DDBJ databases">
        <title>Sequencing the genomes of 1000 actinobacteria strains.</title>
        <authorList>
            <person name="Klenk H.-P."/>
        </authorList>
    </citation>
    <scope>NUCLEOTIDE SEQUENCE [LARGE SCALE GENOMIC DNA]</scope>
    <source>
        <strain evidence="15 16">DSM 15166</strain>
    </source>
</reference>
<comment type="catalytic activity">
    <reaction evidence="7">
        <text>3-dehydro-L-erythronate + ATP = 3-dehydro-4-O-phospho-L-erythronate + ADP + H(+)</text>
        <dbReference type="Rhea" id="RHEA:52552"/>
        <dbReference type="ChEBI" id="CHEBI:15378"/>
        <dbReference type="ChEBI" id="CHEBI:30616"/>
        <dbReference type="ChEBI" id="CHEBI:136592"/>
        <dbReference type="ChEBI" id="CHEBI:136670"/>
        <dbReference type="ChEBI" id="CHEBI:456216"/>
        <dbReference type="EC" id="2.7.1.217"/>
    </reaction>
</comment>
<dbReference type="SUPFAM" id="SSF142764">
    <property type="entry name" value="YgbK-like"/>
    <property type="match status" value="1"/>
</dbReference>
<evidence type="ECO:0000256" key="7">
    <source>
        <dbReference type="ARBA" id="ARBA00035898"/>
    </source>
</evidence>
<dbReference type="Pfam" id="PF07005">
    <property type="entry name" value="SBD_N"/>
    <property type="match status" value="1"/>
</dbReference>
<evidence type="ECO:0000313" key="15">
    <source>
        <dbReference type="EMBL" id="NYK09436.1"/>
    </source>
</evidence>
<keyword evidence="3" id="KW-0547">Nucleotide-binding</keyword>
<evidence type="ECO:0000256" key="12">
    <source>
        <dbReference type="ARBA" id="ARBA00041377"/>
    </source>
</evidence>
<organism evidence="15 16">
    <name type="scientific">Leifsonia naganoensis</name>
    <dbReference type="NCBI Taxonomy" id="150025"/>
    <lineage>
        <taxon>Bacteria</taxon>
        <taxon>Bacillati</taxon>
        <taxon>Actinomycetota</taxon>
        <taxon>Actinomycetes</taxon>
        <taxon>Micrococcales</taxon>
        <taxon>Microbacteriaceae</taxon>
        <taxon>Leifsonia</taxon>
    </lineage>
</organism>
<dbReference type="Gene3D" id="3.40.50.10840">
    <property type="entry name" value="Putative sugar-binding, N-terminal domain"/>
    <property type="match status" value="1"/>
</dbReference>
<evidence type="ECO:0000256" key="10">
    <source>
        <dbReference type="ARBA" id="ARBA00039095"/>
    </source>
</evidence>
<keyword evidence="16" id="KW-1185">Reference proteome</keyword>
<dbReference type="EC" id="2.7.1.217" evidence="10"/>
<evidence type="ECO:0000256" key="9">
    <source>
        <dbReference type="ARBA" id="ARBA00037335"/>
    </source>
</evidence>
<dbReference type="InterPro" id="IPR031475">
    <property type="entry name" value="NBD_C"/>
</dbReference>
<dbReference type="Pfam" id="PF17042">
    <property type="entry name" value="NBD_C"/>
    <property type="match status" value="1"/>
</dbReference>